<protein>
    <recommendedName>
        <fullName evidence="7">NfeD-like C-terminal domain-containing protein</fullName>
    </recommendedName>
</protein>
<evidence type="ECO:0000256" key="3">
    <source>
        <dbReference type="ARBA" id="ARBA00022989"/>
    </source>
</evidence>
<dbReference type="InterPro" id="IPR012340">
    <property type="entry name" value="NA-bd_OB-fold"/>
</dbReference>
<dbReference type="EMBL" id="SJPQ01000002">
    <property type="protein sequence ID" value="TWT88743.1"/>
    <property type="molecule type" value="Genomic_DNA"/>
</dbReference>
<dbReference type="PANTHER" id="PTHR33507">
    <property type="entry name" value="INNER MEMBRANE PROTEIN YBBJ"/>
    <property type="match status" value="1"/>
</dbReference>
<organism evidence="8 9">
    <name type="scientific">Pseudobythopirellula maris</name>
    <dbReference type="NCBI Taxonomy" id="2527991"/>
    <lineage>
        <taxon>Bacteria</taxon>
        <taxon>Pseudomonadati</taxon>
        <taxon>Planctomycetota</taxon>
        <taxon>Planctomycetia</taxon>
        <taxon>Pirellulales</taxon>
        <taxon>Lacipirellulaceae</taxon>
        <taxon>Pseudobythopirellula</taxon>
    </lineage>
</organism>
<keyword evidence="2 6" id="KW-0812">Transmembrane</keyword>
<dbReference type="SUPFAM" id="SSF141322">
    <property type="entry name" value="NfeD domain-like"/>
    <property type="match status" value="1"/>
</dbReference>
<accession>A0A5C5ZR09</accession>
<dbReference type="OrthoDB" id="283587at2"/>
<dbReference type="InterPro" id="IPR052165">
    <property type="entry name" value="Membrane_assoc_protease"/>
</dbReference>
<dbReference type="Gene3D" id="2.40.50.140">
    <property type="entry name" value="Nucleic acid-binding proteins"/>
    <property type="match status" value="1"/>
</dbReference>
<feature type="transmembrane region" description="Helical" evidence="6">
    <location>
        <begin position="33"/>
        <end position="50"/>
    </location>
</feature>
<dbReference type="RefSeq" id="WP_146400056.1">
    <property type="nucleotide sequence ID" value="NZ_SJPQ01000002.1"/>
</dbReference>
<sequence>MNLLDDLSIATLLMIIGSLLIVAEVFFPSGGVLGLFAGLSLVASVYYAYLSGGIFRGVLFAGMEAIVVPTAVYAAFTYLPYTPLGKLLLGSAPTSDEVRNDDARHALEGRIGLAKSKMLPSGVIEIDGERLDAISQGQAIDPGQAVKVIEVRGNRIMVRRAEQSELATAEETSVDPLARPAETLGLGDFDFDTDSQSS</sequence>
<feature type="region of interest" description="Disordered" evidence="5">
    <location>
        <begin position="163"/>
        <end position="198"/>
    </location>
</feature>
<comment type="subcellular location">
    <subcellularLocation>
        <location evidence="1">Membrane</location>
        <topology evidence="1">Multi-pass membrane protein</topology>
    </subcellularLocation>
</comment>
<evidence type="ECO:0000256" key="5">
    <source>
        <dbReference type="SAM" id="MobiDB-lite"/>
    </source>
</evidence>
<reference evidence="8 9" key="1">
    <citation type="submission" date="2019-02" db="EMBL/GenBank/DDBJ databases">
        <title>Deep-cultivation of Planctomycetes and their phenomic and genomic characterization uncovers novel biology.</title>
        <authorList>
            <person name="Wiegand S."/>
            <person name="Jogler M."/>
            <person name="Boedeker C."/>
            <person name="Pinto D."/>
            <person name="Vollmers J."/>
            <person name="Rivas-Marin E."/>
            <person name="Kohn T."/>
            <person name="Peeters S.H."/>
            <person name="Heuer A."/>
            <person name="Rast P."/>
            <person name="Oberbeckmann S."/>
            <person name="Bunk B."/>
            <person name="Jeske O."/>
            <person name="Meyerdierks A."/>
            <person name="Storesund J.E."/>
            <person name="Kallscheuer N."/>
            <person name="Luecker S."/>
            <person name="Lage O.M."/>
            <person name="Pohl T."/>
            <person name="Merkel B.J."/>
            <person name="Hornburger P."/>
            <person name="Mueller R.-W."/>
            <person name="Bruemmer F."/>
            <person name="Labrenz M."/>
            <person name="Spormann A.M."/>
            <person name="Op Den Camp H."/>
            <person name="Overmann J."/>
            <person name="Amann R."/>
            <person name="Jetten M.S.M."/>
            <person name="Mascher T."/>
            <person name="Medema M.H."/>
            <person name="Devos D.P."/>
            <person name="Kaster A.-K."/>
            <person name="Ovreas L."/>
            <person name="Rohde M."/>
            <person name="Galperin M.Y."/>
            <person name="Jogler C."/>
        </authorList>
    </citation>
    <scope>NUCLEOTIDE SEQUENCE [LARGE SCALE GENOMIC DNA]</scope>
    <source>
        <strain evidence="8 9">Mal64</strain>
    </source>
</reference>
<dbReference type="AlphaFoldDB" id="A0A5C5ZR09"/>
<keyword evidence="3 6" id="KW-1133">Transmembrane helix</keyword>
<keyword evidence="9" id="KW-1185">Reference proteome</keyword>
<feature type="domain" description="NfeD-like C-terminal" evidence="7">
    <location>
        <begin position="105"/>
        <end position="160"/>
    </location>
</feature>
<feature type="transmembrane region" description="Helical" evidence="6">
    <location>
        <begin position="7"/>
        <end position="27"/>
    </location>
</feature>
<dbReference type="PANTHER" id="PTHR33507:SF3">
    <property type="entry name" value="INNER MEMBRANE PROTEIN YBBJ"/>
    <property type="match status" value="1"/>
</dbReference>
<evidence type="ECO:0000256" key="4">
    <source>
        <dbReference type="ARBA" id="ARBA00023136"/>
    </source>
</evidence>
<name>A0A5C5ZR09_9BACT</name>
<dbReference type="GO" id="GO:0005886">
    <property type="term" value="C:plasma membrane"/>
    <property type="evidence" value="ECO:0007669"/>
    <property type="project" value="TreeGrafter"/>
</dbReference>
<dbReference type="Proteomes" id="UP000315440">
    <property type="component" value="Unassembled WGS sequence"/>
</dbReference>
<evidence type="ECO:0000259" key="7">
    <source>
        <dbReference type="Pfam" id="PF01957"/>
    </source>
</evidence>
<evidence type="ECO:0000256" key="1">
    <source>
        <dbReference type="ARBA" id="ARBA00004141"/>
    </source>
</evidence>
<dbReference type="InterPro" id="IPR002810">
    <property type="entry name" value="NfeD-like_C"/>
</dbReference>
<gene>
    <name evidence="8" type="ORF">Mal64_22310</name>
</gene>
<keyword evidence="4 6" id="KW-0472">Membrane</keyword>
<dbReference type="Pfam" id="PF01957">
    <property type="entry name" value="NfeD"/>
    <property type="match status" value="1"/>
</dbReference>
<evidence type="ECO:0000256" key="2">
    <source>
        <dbReference type="ARBA" id="ARBA00022692"/>
    </source>
</evidence>
<evidence type="ECO:0000313" key="8">
    <source>
        <dbReference type="EMBL" id="TWT88743.1"/>
    </source>
</evidence>
<feature type="transmembrane region" description="Helical" evidence="6">
    <location>
        <begin position="57"/>
        <end position="79"/>
    </location>
</feature>
<evidence type="ECO:0000256" key="6">
    <source>
        <dbReference type="SAM" id="Phobius"/>
    </source>
</evidence>
<feature type="compositionally biased region" description="Acidic residues" evidence="5">
    <location>
        <begin position="189"/>
        <end position="198"/>
    </location>
</feature>
<comment type="caution">
    <text evidence="8">The sequence shown here is derived from an EMBL/GenBank/DDBJ whole genome shotgun (WGS) entry which is preliminary data.</text>
</comment>
<evidence type="ECO:0000313" key="9">
    <source>
        <dbReference type="Proteomes" id="UP000315440"/>
    </source>
</evidence>
<proteinExistence type="predicted"/>